<reference evidence="21 22" key="1">
    <citation type="submission" date="2024-02" db="EMBL/GenBank/DDBJ databases">
        <title>Chromosome-scale genome assembly of the rough periwinkle Littorina saxatilis.</title>
        <authorList>
            <person name="De Jode A."/>
            <person name="Faria R."/>
            <person name="Formenti G."/>
            <person name="Sims Y."/>
            <person name="Smith T.P."/>
            <person name="Tracey A."/>
            <person name="Wood J.M.D."/>
            <person name="Zagrodzka Z.B."/>
            <person name="Johannesson K."/>
            <person name="Butlin R.K."/>
            <person name="Leder E.H."/>
        </authorList>
    </citation>
    <scope>NUCLEOTIDE SEQUENCE [LARGE SCALE GENOMIC DNA]</scope>
    <source>
        <strain evidence="21">Snail1</strain>
        <tissue evidence="21">Muscle</tissue>
    </source>
</reference>
<evidence type="ECO:0000256" key="7">
    <source>
        <dbReference type="ARBA" id="ARBA00022842"/>
    </source>
</evidence>
<comment type="similarity">
    <text evidence="3 13">Belongs to the phosphohexose mutase family.</text>
</comment>
<dbReference type="Gene3D" id="3.30.310.50">
    <property type="entry name" value="Alpha-D-phosphohexomutase, C-terminal domain"/>
    <property type="match status" value="1"/>
</dbReference>
<sequence length="544" mass="58711">MTALEKAAAIAVEKHPRLQDKTITYGTAGFRTKAEDLDHVMYRMGLLAVLASQARKATIGVMITASHNPEEDNGVKLIDTFGEMMPPVWEKYATELANTTDPGIPASLKSIIDAEKIDTSVPGNVFVAKDTRASSPSLAQAVQDGVAAIGGKSKDYGLLTTPQLHFMVCCTNTQGAYGIATEEGYYDKLTTAFKKLQTDSETKGSYSRQLYVDAANGVGAPKVKLLQGRLGDLLQLHITNDGSQGKLNHRCGADFVKVQQQGPDGLKVEPSMRCASFDGDADRIVFFYLDKQKTFHLLDGDKIATLVAGYLQELVKGSGLTLNLGLVQTAYANGSSTDFITNVMKVPVACVPTGVKHLHHRAQEFDIGVYFEANGHGTVLFSKGAREAITKQSESTSIPEEQQKLANTLANTMDVINQTVGDAISDMLLVETILARRGWDSEDWDAMYADLPNRQIKIKVKDRAVVETTDAERKTTSPAGLQEAIDKLVAGYTKGRSFVRPSGTEDVVRVYAEADTQANADELAYKVGEAVYDLAGGVGDKPSA</sequence>
<evidence type="ECO:0000256" key="5">
    <source>
        <dbReference type="ARBA" id="ARBA00022553"/>
    </source>
</evidence>
<keyword evidence="5" id="KW-0597">Phosphoprotein</keyword>
<keyword evidence="22" id="KW-1185">Reference proteome</keyword>
<dbReference type="GO" id="GO:0000287">
    <property type="term" value="F:magnesium ion binding"/>
    <property type="evidence" value="ECO:0007669"/>
    <property type="project" value="InterPro"/>
</dbReference>
<keyword evidence="10" id="KW-0119">Carbohydrate metabolism</keyword>
<comment type="catalytic activity">
    <reaction evidence="1 13">
        <text>N-acetyl-alpha-D-glucosamine 1-phosphate = N-acetyl-D-glucosamine 6-phosphate</text>
        <dbReference type="Rhea" id="RHEA:23804"/>
        <dbReference type="ChEBI" id="CHEBI:57513"/>
        <dbReference type="ChEBI" id="CHEBI:57776"/>
        <dbReference type="EC" id="5.4.2.3"/>
    </reaction>
</comment>
<dbReference type="Pfam" id="PF21405">
    <property type="entry name" value="AMG1_II"/>
    <property type="match status" value="1"/>
</dbReference>
<feature type="binding site" evidence="16">
    <location>
        <position position="280"/>
    </location>
    <ligand>
        <name>Mg(2+)</name>
        <dbReference type="ChEBI" id="CHEBI:18420"/>
    </ligand>
</feature>
<dbReference type="PROSITE" id="PS00710">
    <property type="entry name" value="PGM_PMM"/>
    <property type="match status" value="1"/>
</dbReference>
<accession>A0AAN9BMX6</accession>
<evidence type="ECO:0000313" key="21">
    <source>
        <dbReference type="EMBL" id="KAK7108953.1"/>
    </source>
</evidence>
<dbReference type="InterPro" id="IPR036900">
    <property type="entry name" value="A-D-PHexomutase_C_sf"/>
</dbReference>
<dbReference type="CDD" id="cd03086">
    <property type="entry name" value="PGM3"/>
    <property type="match status" value="1"/>
</dbReference>
<evidence type="ECO:0000256" key="3">
    <source>
        <dbReference type="ARBA" id="ARBA00010231"/>
    </source>
</evidence>
<dbReference type="InterPro" id="IPR005844">
    <property type="entry name" value="A-D-PHexomutase_a/b/a-I"/>
</dbReference>
<dbReference type="InterPro" id="IPR049022">
    <property type="entry name" value="AMG1_III"/>
</dbReference>
<evidence type="ECO:0000256" key="2">
    <source>
        <dbReference type="ARBA" id="ARBA00004865"/>
    </source>
</evidence>
<evidence type="ECO:0000256" key="13">
    <source>
        <dbReference type="PIRNR" id="PIRNR016408"/>
    </source>
</evidence>
<evidence type="ECO:0000256" key="9">
    <source>
        <dbReference type="ARBA" id="ARBA00023235"/>
    </source>
</evidence>
<dbReference type="Pfam" id="PF00408">
    <property type="entry name" value="PGM_PMM_IV"/>
    <property type="match status" value="1"/>
</dbReference>
<comment type="caution">
    <text evidence="21">The sequence shown here is derived from an EMBL/GenBank/DDBJ whole genome shotgun (WGS) entry which is preliminary data.</text>
</comment>
<dbReference type="GO" id="GO:0005975">
    <property type="term" value="P:carbohydrate metabolic process"/>
    <property type="evidence" value="ECO:0007669"/>
    <property type="project" value="InterPro"/>
</dbReference>
<feature type="binding site" evidence="16">
    <location>
        <position position="282"/>
    </location>
    <ligand>
        <name>Mg(2+)</name>
        <dbReference type="ChEBI" id="CHEBI:18420"/>
    </ligand>
</feature>
<evidence type="ECO:0000256" key="15">
    <source>
        <dbReference type="PIRSR" id="PIRSR016408-2"/>
    </source>
</evidence>
<name>A0AAN9BMX6_9CAEN</name>
<dbReference type="PANTHER" id="PTHR45955">
    <property type="entry name" value="PHOSPHOACETYLGLUCOSAMINE MUTASE"/>
    <property type="match status" value="1"/>
</dbReference>
<dbReference type="InterPro" id="IPR016066">
    <property type="entry name" value="A-D-PHexomutase_CS"/>
</dbReference>
<feature type="binding site" evidence="16">
    <location>
        <position position="278"/>
    </location>
    <ligand>
        <name>Mg(2+)</name>
        <dbReference type="ChEBI" id="CHEBI:18420"/>
    </ligand>
</feature>
<dbReference type="PANTHER" id="PTHR45955:SF1">
    <property type="entry name" value="PHOSPHOACETYLGLUCOSAMINE MUTASE"/>
    <property type="match status" value="1"/>
</dbReference>
<evidence type="ECO:0000259" key="18">
    <source>
        <dbReference type="Pfam" id="PF02878"/>
    </source>
</evidence>
<evidence type="ECO:0000259" key="20">
    <source>
        <dbReference type="Pfam" id="PF21405"/>
    </source>
</evidence>
<dbReference type="GO" id="GO:0004610">
    <property type="term" value="F:phosphoacetylglucosamine mutase activity"/>
    <property type="evidence" value="ECO:0007669"/>
    <property type="project" value="UniProtKB-UniRule"/>
</dbReference>
<feature type="binding site" evidence="15">
    <location>
        <begin position="372"/>
        <end position="374"/>
    </location>
    <ligand>
        <name>substrate</name>
    </ligand>
</feature>
<keyword evidence="9 13" id="KW-0413">Isomerase</keyword>
<evidence type="ECO:0000256" key="1">
    <source>
        <dbReference type="ARBA" id="ARBA00000558"/>
    </source>
</evidence>
<keyword evidence="8" id="KW-0007">Acetylation</keyword>
<proteinExistence type="inferred from homology"/>
<evidence type="ECO:0000256" key="6">
    <source>
        <dbReference type="ARBA" id="ARBA00022723"/>
    </source>
</evidence>
<dbReference type="Pfam" id="PF02878">
    <property type="entry name" value="PGM_PMM_I"/>
    <property type="match status" value="2"/>
</dbReference>
<dbReference type="GO" id="GO:0006048">
    <property type="term" value="P:UDP-N-acetylglucosamine biosynthetic process"/>
    <property type="evidence" value="ECO:0007669"/>
    <property type="project" value="UniProtKB-UniRule"/>
</dbReference>
<dbReference type="FunFam" id="3.40.120.10:FF:000013">
    <property type="entry name" value="Phosphoacetylglucosamine mutase"/>
    <property type="match status" value="1"/>
</dbReference>
<evidence type="ECO:0000313" key="22">
    <source>
        <dbReference type="Proteomes" id="UP001374579"/>
    </source>
</evidence>
<evidence type="ECO:0000256" key="10">
    <source>
        <dbReference type="ARBA" id="ARBA00023277"/>
    </source>
</evidence>
<feature type="binding site" description="via phosphate group" evidence="16">
    <location>
        <position position="66"/>
    </location>
    <ligand>
        <name>Mg(2+)</name>
        <dbReference type="ChEBI" id="CHEBI:18420"/>
    </ligand>
</feature>
<dbReference type="EC" id="5.4.2.3" evidence="4 13"/>
<feature type="domain" description="Phosphoacetylglucosamine mutase AMG1" evidence="20">
    <location>
        <begin position="179"/>
        <end position="285"/>
    </location>
</feature>
<feature type="binding site" evidence="15">
    <location>
        <position position="509"/>
    </location>
    <ligand>
        <name>substrate</name>
    </ligand>
</feature>
<keyword evidence="7 13" id="KW-0460">Magnesium</keyword>
<dbReference type="EMBL" id="JBAMIC010000003">
    <property type="protein sequence ID" value="KAK7108953.1"/>
    <property type="molecule type" value="Genomic_DNA"/>
</dbReference>
<feature type="active site" description="Phosphoserine intermediate" evidence="14">
    <location>
        <position position="66"/>
    </location>
</feature>
<dbReference type="InterPro" id="IPR016657">
    <property type="entry name" value="PAGM"/>
</dbReference>
<gene>
    <name evidence="21" type="ORF">V1264_013085</name>
</gene>
<comment type="pathway">
    <text evidence="2 13">Nucleotide-sugar biosynthesis; UDP-N-acetyl-alpha-D-glucosamine biosynthesis; N-acetyl-alpha-D-glucosamine 1-phosphate from alpha-D-glucosamine 6-phosphate (route I): step 2/2.</text>
</comment>
<dbReference type="SUPFAM" id="SSF53738">
    <property type="entry name" value="Phosphoglucomutase, first 3 domains"/>
    <property type="match status" value="3"/>
</dbReference>
<dbReference type="FunFam" id="3.30.310.50:FF:000003">
    <property type="entry name" value="Phosphoacetylglucosamine mutase"/>
    <property type="match status" value="1"/>
</dbReference>
<feature type="domain" description="Alpha-D-phosphohexomutase alpha/beta/alpha" evidence="18">
    <location>
        <begin position="123"/>
        <end position="172"/>
    </location>
</feature>
<protein>
    <recommendedName>
        <fullName evidence="12 13">Phosphoacetylglucosamine mutase</fullName>
        <shortName evidence="13">PAGM</shortName>
        <ecNumber evidence="4 13">5.4.2.3</ecNumber>
    </recommendedName>
    <alternativeName>
        <fullName evidence="13">Acetylglucosamine phosphomutase</fullName>
    </alternativeName>
    <alternativeName>
        <fullName evidence="13">N-acetylglucosamine-phosphate mutase</fullName>
    </alternativeName>
</protein>
<feature type="domain" description="Alpha-D-phosphohexomutase C-terminal" evidence="17">
    <location>
        <begin position="474"/>
        <end position="526"/>
    </location>
</feature>
<dbReference type="FunFam" id="3.40.120.10:FF:000015">
    <property type="entry name" value="Phosphoacetylglucosamine mutase"/>
    <property type="match status" value="1"/>
</dbReference>
<dbReference type="PIRSF" id="PIRSF016408">
    <property type="entry name" value="PAGM"/>
    <property type="match status" value="1"/>
</dbReference>
<feature type="binding site" evidence="15">
    <location>
        <begin position="500"/>
        <end position="504"/>
    </location>
    <ligand>
        <name>substrate</name>
    </ligand>
</feature>
<evidence type="ECO:0000259" key="17">
    <source>
        <dbReference type="Pfam" id="PF00408"/>
    </source>
</evidence>
<organism evidence="21 22">
    <name type="scientific">Littorina saxatilis</name>
    <dbReference type="NCBI Taxonomy" id="31220"/>
    <lineage>
        <taxon>Eukaryota</taxon>
        <taxon>Metazoa</taxon>
        <taxon>Spiralia</taxon>
        <taxon>Lophotrochozoa</taxon>
        <taxon>Mollusca</taxon>
        <taxon>Gastropoda</taxon>
        <taxon>Caenogastropoda</taxon>
        <taxon>Littorinimorpha</taxon>
        <taxon>Littorinoidea</taxon>
        <taxon>Littorinidae</taxon>
        <taxon>Littorina</taxon>
    </lineage>
</organism>
<evidence type="ECO:0000256" key="8">
    <source>
        <dbReference type="ARBA" id="ARBA00022990"/>
    </source>
</evidence>
<dbReference type="Pfam" id="PF21404">
    <property type="entry name" value="AMG1_III"/>
    <property type="match status" value="1"/>
</dbReference>
<dbReference type="SUPFAM" id="SSF55957">
    <property type="entry name" value="Phosphoglucomutase, C-terminal domain"/>
    <property type="match status" value="1"/>
</dbReference>
<dbReference type="InterPro" id="IPR005843">
    <property type="entry name" value="A-D-PHexomutase_C"/>
</dbReference>
<comment type="function">
    <text evidence="11 13">Catalyzes the conversion of GlcNAc-6-P into GlcNAc-1-P during the synthesis of uridine diphosphate/UDP-GlcNAc, a sugar nucleotide critical to multiple glycosylation pathways including protein N- and O-glycosylation.</text>
</comment>
<feature type="domain" description="Phosphoacetylglucosamine mutase AMG1" evidence="19">
    <location>
        <begin position="299"/>
        <end position="439"/>
    </location>
</feature>
<dbReference type="Gene3D" id="3.40.120.10">
    <property type="entry name" value="Alpha-D-Glucose-1,6-Bisphosphate, subunit A, domain 3"/>
    <property type="match status" value="2"/>
</dbReference>
<evidence type="ECO:0000256" key="16">
    <source>
        <dbReference type="PIRSR" id="PIRSR016408-3"/>
    </source>
</evidence>
<keyword evidence="6 13" id="KW-0479">Metal-binding</keyword>
<dbReference type="Proteomes" id="UP001374579">
    <property type="component" value="Unassembled WGS sequence"/>
</dbReference>
<evidence type="ECO:0000256" key="11">
    <source>
        <dbReference type="ARBA" id="ARBA00060228"/>
    </source>
</evidence>
<comment type="cofactor">
    <cofactor evidence="13 16">
        <name>Mg(2+)</name>
        <dbReference type="ChEBI" id="CHEBI:18420"/>
    </cofactor>
    <text evidence="13 16">Binds 1 Mg(2+) ion per subunit.</text>
</comment>
<dbReference type="AlphaFoldDB" id="A0AAN9BMX6"/>
<dbReference type="InterPro" id="IPR016055">
    <property type="entry name" value="A-D-PHexomutase_a/b/a-I/II/III"/>
</dbReference>
<dbReference type="FunFam" id="3.40.120.10:FF:000019">
    <property type="entry name" value="Phosphoacetylglucosamine mutase"/>
    <property type="match status" value="1"/>
</dbReference>
<dbReference type="InterPro" id="IPR049023">
    <property type="entry name" value="AMG1_II"/>
</dbReference>
<evidence type="ECO:0000256" key="12">
    <source>
        <dbReference type="ARBA" id="ARBA00070218"/>
    </source>
</evidence>
<evidence type="ECO:0000256" key="4">
    <source>
        <dbReference type="ARBA" id="ARBA00012731"/>
    </source>
</evidence>
<evidence type="ECO:0000259" key="19">
    <source>
        <dbReference type="Pfam" id="PF21404"/>
    </source>
</evidence>
<evidence type="ECO:0000256" key="14">
    <source>
        <dbReference type="PIRSR" id="PIRSR016408-1"/>
    </source>
</evidence>
<feature type="domain" description="Alpha-D-phosphohexomutase alpha/beta/alpha" evidence="18">
    <location>
        <begin position="51"/>
        <end position="91"/>
    </location>
</feature>